<keyword evidence="1" id="KW-0812">Transmembrane</keyword>
<evidence type="ECO:0000313" key="2">
    <source>
        <dbReference type="EMBL" id="ATG46685.1"/>
    </source>
</evidence>
<evidence type="ECO:0000313" key="3">
    <source>
        <dbReference type="Proteomes" id="UP000217935"/>
    </source>
</evidence>
<feature type="transmembrane region" description="Helical" evidence="1">
    <location>
        <begin position="105"/>
        <end position="135"/>
    </location>
</feature>
<keyword evidence="1" id="KW-0472">Membrane</keyword>
<keyword evidence="1" id="KW-1133">Transmembrane helix</keyword>
<feature type="transmembrane region" description="Helical" evidence="1">
    <location>
        <begin position="147"/>
        <end position="168"/>
    </location>
</feature>
<dbReference type="AlphaFoldDB" id="A0A291G928"/>
<dbReference type="STRING" id="1758178.GCA_001550095_02159"/>
<protein>
    <recommendedName>
        <fullName evidence="4">DUF2938 domain-containing protein</fullName>
    </recommendedName>
</protein>
<dbReference type="OrthoDB" id="9812539at2"/>
<dbReference type="Pfam" id="PF11158">
    <property type="entry name" value="DUF2938"/>
    <property type="match status" value="1"/>
</dbReference>
<dbReference type="RefSeq" id="WP_096804905.1">
    <property type="nucleotide sequence ID" value="NZ_CP022196.1"/>
</dbReference>
<gene>
    <name evidence="2" type="ORF">CEW89_03370</name>
</gene>
<feature type="transmembrane region" description="Helical" evidence="1">
    <location>
        <begin position="74"/>
        <end position="93"/>
    </location>
</feature>
<sequence length="172" mass="18570">MTILTFMADAALMGIGATLFMDAVALLRQRLWQIPSLDYALVGRWGLGMARGRFRHRTILDSPPVAGERPVGWALHYLIGIGFAALLLLWLGAHRGPAELAAGEIFGPAMFIGAASVLLPYCVMQPAFGFGFAAARSPRPGVARWRSLVAHLSFGLGLFLAALIWNMVARPL</sequence>
<accession>A0A291G928</accession>
<name>A0A291G928_9RHOB</name>
<evidence type="ECO:0008006" key="4">
    <source>
        <dbReference type="Google" id="ProtNLM"/>
    </source>
</evidence>
<reference evidence="2 3" key="1">
    <citation type="submission" date="2017-06" db="EMBL/GenBank/DDBJ databases">
        <title>Celeribacter sp. TSPH2 complete genome sequence.</title>
        <authorList>
            <person name="Woo J.-H."/>
            <person name="Kim H.-S."/>
        </authorList>
    </citation>
    <scope>NUCLEOTIDE SEQUENCE [LARGE SCALE GENOMIC DNA]</scope>
    <source>
        <strain evidence="2 3">TSPH2</strain>
    </source>
</reference>
<dbReference type="KEGG" id="ceh:CEW89_03370"/>
<proteinExistence type="predicted"/>
<evidence type="ECO:0000256" key="1">
    <source>
        <dbReference type="SAM" id="Phobius"/>
    </source>
</evidence>
<dbReference type="Proteomes" id="UP000217935">
    <property type="component" value="Chromosome"/>
</dbReference>
<feature type="transmembrane region" description="Helical" evidence="1">
    <location>
        <begin position="6"/>
        <end position="27"/>
    </location>
</feature>
<keyword evidence="3" id="KW-1185">Reference proteome</keyword>
<dbReference type="InterPro" id="IPR021329">
    <property type="entry name" value="DUF2938"/>
</dbReference>
<organism evidence="2 3">
    <name type="scientific">Celeribacter ethanolicus</name>
    <dbReference type="NCBI Taxonomy" id="1758178"/>
    <lineage>
        <taxon>Bacteria</taxon>
        <taxon>Pseudomonadati</taxon>
        <taxon>Pseudomonadota</taxon>
        <taxon>Alphaproteobacteria</taxon>
        <taxon>Rhodobacterales</taxon>
        <taxon>Roseobacteraceae</taxon>
        <taxon>Celeribacter</taxon>
    </lineage>
</organism>
<dbReference type="EMBL" id="CP022196">
    <property type="protein sequence ID" value="ATG46685.1"/>
    <property type="molecule type" value="Genomic_DNA"/>
</dbReference>